<dbReference type="GO" id="GO:0000139">
    <property type="term" value="C:Golgi membrane"/>
    <property type="evidence" value="ECO:0007669"/>
    <property type="project" value="UniProtKB-SubCell"/>
</dbReference>
<evidence type="ECO:0000256" key="2">
    <source>
        <dbReference type="ARBA" id="ARBA00010988"/>
    </source>
</evidence>
<organism evidence="9 10">
    <name type="scientific">Dreissena polymorpha</name>
    <name type="common">Zebra mussel</name>
    <name type="synonym">Mytilus polymorpha</name>
    <dbReference type="NCBI Taxonomy" id="45954"/>
    <lineage>
        <taxon>Eukaryota</taxon>
        <taxon>Metazoa</taxon>
        <taxon>Spiralia</taxon>
        <taxon>Lophotrochozoa</taxon>
        <taxon>Mollusca</taxon>
        <taxon>Bivalvia</taxon>
        <taxon>Autobranchia</taxon>
        <taxon>Heteroconchia</taxon>
        <taxon>Euheterodonta</taxon>
        <taxon>Imparidentia</taxon>
        <taxon>Neoheterodontei</taxon>
        <taxon>Myida</taxon>
        <taxon>Dreissenoidea</taxon>
        <taxon>Dreissenidae</taxon>
        <taxon>Dreissena</taxon>
    </lineage>
</organism>
<dbReference type="PANTHER" id="PTHR10844:SF19">
    <property type="entry name" value="CAVEOLIN-2"/>
    <property type="match status" value="1"/>
</dbReference>
<comment type="caution">
    <text evidence="9">The sequence shown here is derived from an EMBL/GenBank/DDBJ whole genome shotgun (WGS) entry which is preliminary data.</text>
</comment>
<dbReference type="EMBL" id="JAIWYP010000007">
    <property type="protein sequence ID" value="KAH3792532.1"/>
    <property type="molecule type" value="Genomic_DNA"/>
</dbReference>
<accession>A0A9D4J1X7</accession>
<evidence type="ECO:0000256" key="7">
    <source>
        <dbReference type="SAM" id="MobiDB-lite"/>
    </source>
</evidence>
<comment type="subcellular location">
    <subcellularLocation>
        <location evidence="1 6">Cell membrane</location>
        <topology evidence="1 6">Peripheral membrane protein</topology>
    </subcellularLocation>
    <subcellularLocation>
        <location evidence="6">Golgi apparatus membrane</location>
        <topology evidence="6">Peripheral membrane protein</topology>
    </subcellularLocation>
    <subcellularLocation>
        <location evidence="6">Membrane</location>
        <location evidence="6">Caveola</location>
        <topology evidence="6">Peripheral membrane protein</topology>
    </subcellularLocation>
</comment>
<feature type="region of interest" description="Disordered" evidence="7">
    <location>
        <begin position="1"/>
        <end position="29"/>
    </location>
</feature>
<keyword evidence="4 6" id="KW-0333">Golgi apparatus</keyword>
<keyword evidence="8" id="KW-1133">Transmembrane helix</keyword>
<dbReference type="Pfam" id="PF01146">
    <property type="entry name" value="Caveolin"/>
    <property type="match status" value="1"/>
</dbReference>
<evidence type="ECO:0000256" key="3">
    <source>
        <dbReference type="ARBA" id="ARBA00022475"/>
    </source>
</evidence>
<dbReference type="InterPro" id="IPR001612">
    <property type="entry name" value="Caveolin"/>
</dbReference>
<dbReference type="Proteomes" id="UP000828390">
    <property type="component" value="Unassembled WGS sequence"/>
</dbReference>
<evidence type="ECO:0000256" key="4">
    <source>
        <dbReference type="ARBA" id="ARBA00023034"/>
    </source>
</evidence>
<reference evidence="9" key="1">
    <citation type="journal article" date="2019" name="bioRxiv">
        <title>The Genome of the Zebra Mussel, Dreissena polymorpha: A Resource for Invasive Species Research.</title>
        <authorList>
            <person name="McCartney M.A."/>
            <person name="Auch B."/>
            <person name="Kono T."/>
            <person name="Mallez S."/>
            <person name="Zhang Y."/>
            <person name="Obille A."/>
            <person name="Becker A."/>
            <person name="Abrahante J.E."/>
            <person name="Garbe J."/>
            <person name="Badalamenti J.P."/>
            <person name="Herman A."/>
            <person name="Mangelson H."/>
            <person name="Liachko I."/>
            <person name="Sullivan S."/>
            <person name="Sone E.D."/>
            <person name="Koren S."/>
            <person name="Silverstein K.A.T."/>
            <person name="Beckman K.B."/>
            <person name="Gohl D.M."/>
        </authorList>
    </citation>
    <scope>NUCLEOTIDE SEQUENCE</scope>
    <source>
        <strain evidence="9">Duluth1</strain>
        <tissue evidence="9">Whole animal</tissue>
    </source>
</reference>
<protein>
    <recommendedName>
        <fullName evidence="6">Caveolin</fullName>
    </recommendedName>
</protein>
<dbReference type="AlphaFoldDB" id="A0A9D4J1X7"/>
<evidence type="ECO:0000256" key="5">
    <source>
        <dbReference type="ARBA" id="ARBA00023136"/>
    </source>
</evidence>
<comment type="similarity">
    <text evidence="2 6">Belongs to the caveolin family.</text>
</comment>
<keyword evidence="3 6" id="KW-1003">Cell membrane</keyword>
<keyword evidence="10" id="KW-1185">Reference proteome</keyword>
<dbReference type="GO" id="GO:0005901">
    <property type="term" value="C:caveola"/>
    <property type="evidence" value="ECO:0007669"/>
    <property type="project" value="UniProtKB-SubCell"/>
</dbReference>
<evidence type="ECO:0000256" key="8">
    <source>
        <dbReference type="SAM" id="Phobius"/>
    </source>
</evidence>
<sequence length="210" mass="24302">MLIEEGNAPRRTNRVAPQPPPPPEDRDPKNINTHLKLDFYSVLAEPPTSPQSFDIVWECSETCFSCLQGCMYKLTTFFCGPCIAFYWGIQFVPFLFANIWIFTPLKQMFTLICGYWFKYCCYFCARTFVSPCTWACGALFINCGDGKRKVRPETPPLFTRKERPKPASKPAVQEKPREVKAAQVVTVQSDFDDYDKEKARQSVRRQLMMF</sequence>
<keyword evidence="8" id="KW-0812">Transmembrane</keyword>
<dbReference type="PANTHER" id="PTHR10844">
    <property type="entry name" value="CAVEOLIN"/>
    <property type="match status" value="1"/>
</dbReference>
<proteinExistence type="inferred from homology"/>
<dbReference type="GO" id="GO:0060090">
    <property type="term" value="F:molecular adaptor activity"/>
    <property type="evidence" value="ECO:0007669"/>
    <property type="project" value="TreeGrafter"/>
</dbReference>
<reference evidence="9" key="2">
    <citation type="submission" date="2020-11" db="EMBL/GenBank/DDBJ databases">
        <authorList>
            <person name="McCartney M.A."/>
            <person name="Auch B."/>
            <person name="Kono T."/>
            <person name="Mallez S."/>
            <person name="Becker A."/>
            <person name="Gohl D.M."/>
            <person name="Silverstein K.A.T."/>
            <person name="Koren S."/>
            <person name="Bechman K.B."/>
            <person name="Herman A."/>
            <person name="Abrahante J.E."/>
            <person name="Garbe J."/>
        </authorList>
    </citation>
    <scope>NUCLEOTIDE SEQUENCE</scope>
    <source>
        <strain evidence="9">Duluth1</strain>
        <tissue evidence="9">Whole animal</tissue>
    </source>
</reference>
<dbReference type="GO" id="GO:0070836">
    <property type="term" value="P:caveola assembly"/>
    <property type="evidence" value="ECO:0007669"/>
    <property type="project" value="InterPro"/>
</dbReference>
<evidence type="ECO:0000256" key="6">
    <source>
        <dbReference type="RuleBase" id="RU000680"/>
    </source>
</evidence>
<evidence type="ECO:0000313" key="10">
    <source>
        <dbReference type="Proteomes" id="UP000828390"/>
    </source>
</evidence>
<keyword evidence="5 6" id="KW-0472">Membrane</keyword>
<name>A0A9D4J1X7_DREPO</name>
<feature type="transmembrane region" description="Helical" evidence="8">
    <location>
        <begin position="83"/>
        <end position="102"/>
    </location>
</feature>
<gene>
    <name evidence="9" type="ORF">DPMN_146029</name>
</gene>
<feature type="region of interest" description="Disordered" evidence="7">
    <location>
        <begin position="154"/>
        <end position="178"/>
    </location>
</feature>
<comment type="function">
    <text evidence="6">May act as a scaffolding protein within caveolar membranes. Interacts directly with G-protein alpha subunits and can functionally regulate their activity.</text>
</comment>
<evidence type="ECO:0000256" key="1">
    <source>
        <dbReference type="ARBA" id="ARBA00004202"/>
    </source>
</evidence>
<evidence type="ECO:0000313" key="9">
    <source>
        <dbReference type="EMBL" id="KAH3792532.1"/>
    </source>
</evidence>